<accession>A0A3S5AW64</accession>
<gene>
    <name evidence="1" type="ORF">PXEA_LOCUS27139</name>
</gene>
<proteinExistence type="predicted"/>
<dbReference type="Proteomes" id="UP000784294">
    <property type="component" value="Unassembled WGS sequence"/>
</dbReference>
<keyword evidence="2" id="KW-1185">Reference proteome</keyword>
<dbReference type="EMBL" id="CAAALY010246233">
    <property type="protein sequence ID" value="VEL33699.1"/>
    <property type="molecule type" value="Genomic_DNA"/>
</dbReference>
<evidence type="ECO:0000313" key="1">
    <source>
        <dbReference type="EMBL" id="VEL33699.1"/>
    </source>
</evidence>
<name>A0A3S5AW64_9PLAT</name>
<dbReference type="AlphaFoldDB" id="A0A3S5AW64"/>
<comment type="caution">
    <text evidence="1">The sequence shown here is derived from an EMBL/GenBank/DDBJ whole genome shotgun (WGS) entry which is preliminary data.</text>
</comment>
<protein>
    <submittedName>
        <fullName evidence="1">Uncharacterized protein</fullName>
    </submittedName>
</protein>
<evidence type="ECO:0000313" key="2">
    <source>
        <dbReference type="Proteomes" id="UP000784294"/>
    </source>
</evidence>
<reference evidence="1" key="1">
    <citation type="submission" date="2018-11" db="EMBL/GenBank/DDBJ databases">
        <authorList>
            <consortium name="Pathogen Informatics"/>
        </authorList>
    </citation>
    <scope>NUCLEOTIDE SEQUENCE</scope>
</reference>
<sequence length="92" mass="10704">MNHGPEVVLYMSSGCCDRFPAATIYFYISCFFNQESPSQTKSQLPSLSSRSTRSWVSWYRRQTDWRAEARRERKSAHSQIALLREVADYASD</sequence>
<organism evidence="1 2">
    <name type="scientific">Protopolystoma xenopodis</name>
    <dbReference type="NCBI Taxonomy" id="117903"/>
    <lineage>
        <taxon>Eukaryota</taxon>
        <taxon>Metazoa</taxon>
        <taxon>Spiralia</taxon>
        <taxon>Lophotrochozoa</taxon>
        <taxon>Platyhelminthes</taxon>
        <taxon>Monogenea</taxon>
        <taxon>Polyopisthocotylea</taxon>
        <taxon>Polystomatidea</taxon>
        <taxon>Polystomatidae</taxon>
        <taxon>Protopolystoma</taxon>
    </lineage>
</organism>